<keyword evidence="7 11" id="KW-0418">Kinase</keyword>
<evidence type="ECO:0000256" key="1">
    <source>
        <dbReference type="ARBA" id="ARBA00004842"/>
    </source>
</evidence>
<dbReference type="Proteomes" id="UP000503178">
    <property type="component" value="Chromatophore Pltd"/>
</dbReference>
<evidence type="ECO:0000256" key="4">
    <source>
        <dbReference type="ARBA" id="ARBA00022605"/>
    </source>
</evidence>
<evidence type="ECO:0000256" key="9">
    <source>
        <dbReference type="ARBA" id="ARBA00023141"/>
    </source>
</evidence>
<evidence type="ECO:0000256" key="6">
    <source>
        <dbReference type="ARBA" id="ARBA00022741"/>
    </source>
</evidence>
<evidence type="ECO:0000256" key="3">
    <source>
        <dbReference type="ARBA" id="ARBA00012154"/>
    </source>
</evidence>
<evidence type="ECO:0000256" key="8">
    <source>
        <dbReference type="ARBA" id="ARBA00022840"/>
    </source>
</evidence>
<dbReference type="InterPro" id="IPR027417">
    <property type="entry name" value="P-loop_NTPase"/>
</dbReference>
<dbReference type="GO" id="GO:0009073">
    <property type="term" value="P:aromatic amino acid family biosynthetic process"/>
    <property type="evidence" value="ECO:0007669"/>
    <property type="project" value="UniProtKB-KW"/>
</dbReference>
<dbReference type="InterPro" id="IPR000623">
    <property type="entry name" value="Shikimate_kinase/TSH1"/>
</dbReference>
<dbReference type="PANTHER" id="PTHR21087:SF16">
    <property type="entry name" value="SHIKIMATE KINASE 1, CHLOROPLASTIC"/>
    <property type="match status" value="1"/>
</dbReference>
<comment type="catalytic activity">
    <reaction evidence="10">
        <text>shikimate + ATP = 3-phosphoshikimate + ADP + H(+)</text>
        <dbReference type="Rhea" id="RHEA:13121"/>
        <dbReference type="ChEBI" id="CHEBI:15378"/>
        <dbReference type="ChEBI" id="CHEBI:30616"/>
        <dbReference type="ChEBI" id="CHEBI:36208"/>
        <dbReference type="ChEBI" id="CHEBI:145989"/>
        <dbReference type="ChEBI" id="CHEBI:456216"/>
        <dbReference type="EC" id="2.7.1.71"/>
    </reaction>
</comment>
<dbReference type="EMBL" id="KX897545">
    <property type="protein sequence ID" value="APP88070.1"/>
    <property type="molecule type" value="Genomic_DNA"/>
</dbReference>
<evidence type="ECO:0000256" key="10">
    <source>
        <dbReference type="ARBA" id="ARBA00048567"/>
    </source>
</evidence>
<dbReference type="GO" id="GO:0005524">
    <property type="term" value="F:ATP binding"/>
    <property type="evidence" value="ECO:0007669"/>
    <property type="project" value="UniProtKB-KW"/>
</dbReference>
<dbReference type="PANTHER" id="PTHR21087">
    <property type="entry name" value="SHIKIMATE KINASE"/>
    <property type="match status" value="1"/>
</dbReference>
<dbReference type="GO" id="GO:0004765">
    <property type="term" value="F:shikimate kinase activity"/>
    <property type="evidence" value="ECO:0007669"/>
    <property type="project" value="UniProtKB-EC"/>
</dbReference>
<proteinExistence type="inferred from homology"/>
<evidence type="ECO:0000313" key="14">
    <source>
        <dbReference type="Proteomes" id="UP000503178"/>
    </source>
</evidence>
<gene>
    <name evidence="11" type="primary">aroK</name>
    <name evidence="13" type="synonym">MYN1_Chr_235</name>
    <name evidence="11" type="ORF">PCKR_282</name>
    <name evidence="12" type="ORF">PFK_282</name>
    <name evidence="13" type="ORF">PMYN1_Chma242</name>
</gene>
<dbReference type="InterPro" id="IPR023000">
    <property type="entry name" value="Shikimate_kinase_CS"/>
</dbReference>
<name>A0A1L5YBK2_9EUKA</name>
<dbReference type="EC" id="2.7.1.71" evidence="3"/>
<dbReference type="Pfam" id="PF01202">
    <property type="entry name" value="SKI"/>
    <property type="match status" value="1"/>
</dbReference>
<accession>A0A1L5YBK2</accession>
<evidence type="ECO:0000313" key="13">
    <source>
        <dbReference type="EMBL" id="BBL86051.1"/>
    </source>
</evidence>
<reference evidence="13 14" key="2">
    <citation type="submission" date="2019-06" db="EMBL/GenBank/DDBJ databases">
        <title>A hidden player of endosymbiotic evolution: DNA virus triggered massive gene transfer.</title>
        <authorList>
            <person name="Matsuo M."/>
            <person name="Katahata A."/>
            <person name="Tachikawa M."/>
            <person name="Minakuchi Y."/>
            <person name="Noguchi H."/>
            <person name="Toyoda A."/>
            <person name="Fujiyama A."/>
            <person name="Suzuki Y."/>
            <person name="Satoh S."/>
            <person name="Nakayama T."/>
            <person name="Kamikawa R."/>
            <person name="Nomura M."/>
            <person name="Inagaki Y."/>
            <person name="Ishida K."/>
            <person name="Obokata J."/>
        </authorList>
    </citation>
    <scope>NUCLEOTIDE SEQUENCE [LARGE SCALE GENOMIC DNA]</scope>
    <source>
        <strain evidence="13 14">MYN1</strain>
    </source>
</reference>
<dbReference type="EMBL" id="KY124271">
    <property type="protein sequence ID" value="AQX44837.1"/>
    <property type="molecule type" value="Genomic_DNA"/>
</dbReference>
<keyword evidence="8" id="KW-0067">ATP-binding</keyword>
<dbReference type="InterPro" id="IPR031322">
    <property type="entry name" value="Shikimate/glucono_kinase"/>
</dbReference>
<organism evidence="11">
    <name type="scientific">Paulinella micropora</name>
    <dbReference type="NCBI Taxonomy" id="1928728"/>
    <lineage>
        <taxon>Eukaryota</taxon>
        <taxon>Sar</taxon>
        <taxon>Rhizaria</taxon>
        <taxon>Cercozoa</taxon>
        <taxon>Imbricatea</taxon>
        <taxon>Silicofilosea</taxon>
        <taxon>Euglyphida</taxon>
        <taxon>Paulinellidae</taxon>
        <taxon>Paulinella</taxon>
    </lineage>
</organism>
<evidence type="ECO:0000313" key="11">
    <source>
        <dbReference type="EMBL" id="APP88070.1"/>
    </source>
</evidence>
<dbReference type="GO" id="GO:0009423">
    <property type="term" value="P:chorismate biosynthetic process"/>
    <property type="evidence" value="ECO:0007669"/>
    <property type="project" value="UniProtKB-UniPathway"/>
</dbReference>
<comment type="pathway">
    <text evidence="1">Metabolic intermediate biosynthesis; chorismate biosynthesis; chorismate from D-erythrose 4-phosphate and phosphoenolpyruvate: step 5/7.</text>
</comment>
<dbReference type="Gene3D" id="3.40.50.300">
    <property type="entry name" value="P-loop containing nucleotide triphosphate hydrolases"/>
    <property type="match status" value="1"/>
</dbReference>
<keyword evidence="5" id="KW-0808">Transferase</keyword>
<keyword evidence="9" id="KW-0057">Aromatic amino acid biosynthesis</keyword>
<dbReference type="CDD" id="cd00464">
    <property type="entry name" value="SK"/>
    <property type="match status" value="1"/>
</dbReference>
<dbReference type="GO" id="GO:0008652">
    <property type="term" value="P:amino acid biosynthetic process"/>
    <property type="evidence" value="ECO:0007669"/>
    <property type="project" value="UniProtKB-KW"/>
</dbReference>
<protein>
    <recommendedName>
        <fullName evidence="3">shikimate kinase</fullName>
        <ecNumber evidence="3">2.7.1.71</ecNumber>
    </recommendedName>
</protein>
<dbReference type="PROSITE" id="PS01128">
    <property type="entry name" value="SHIKIMATE_KINASE"/>
    <property type="match status" value="1"/>
</dbReference>
<evidence type="ECO:0000256" key="5">
    <source>
        <dbReference type="ARBA" id="ARBA00022679"/>
    </source>
</evidence>
<dbReference type="SUPFAM" id="SSF52540">
    <property type="entry name" value="P-loop containing nucleoside triphosphate hydrolases"/>
    <property type="match status" value="1"/>
</dbReference>
<keyword evidence="14" id="KW-1185">Reference proteome</keyword>
<dbReference type="AlphaFoldDB" id="A0A1L5YBK2"/>
<evidence type="ECO:0000313" key="12">
    <source>
        <dbReference type="EMBL" id="AQX44837.1"/>
    </source>
</evidence>
<evidence type="ECO:0000256" key="7">
    <source>
        <dbReference type="ARBA" id="ARBA00022777"/>
    </source>
</evidence>
<reference evidence="11" key="1">
    <citation type="journal article" date="2017" name="Protist">
        <title>Diversity of the Photosynthetic Paulinella Species, with the Description of Paulinella micropora sp. nov. and the Chromatophore Genome Sequence for strain KR01.</title>
        <authorList>
            <person name="Lhee D."/>
            <person name="Yang E.C."/>
            <person name="Kim J.I."/>
            <person name="Nakayama T."/>
            <person name="Zuccarello G."/>
            <person name="Andersen R.A."/>
            <person name="Yoon H.S."/>
        </authorList>
    </citation>
    <scope>NUCLEOTIDE SEQUENCE</scope>
    <source>
        <strain evidence="12">FK01</strain>
        <strain evidence="11">KR01</strain>
    </source>
</reference>
<dbReference type="UniPathway" id="UPA00053">
    <property type="reaction ID" value="UER00088"/>
</dbReference>
<keyword evidence="6" id="KW-0547">Nucleotide-binding</keyword>
<dbReference type="EMBL" id="LC490351">
    <property type="protein sequence ID" value="BBL86051.1"/>
    <property type="molecule type" value="Genomic_DNA"/>
</dbReference>
<keyword evidence="11" id="KW-0934">Plastid</keyword>
<evidence type="ECO:0000256" key="2">
    <source>
        <dbReference type="ARBA" id="ARBA00006997"/>
    </source>
</evidence>
<comment type="similarity">
    <text evidence="2">Belongs to the shikimate kinase family.</text>
</comment>
<dbReference type="GO" id="GO:0005829">
    <property type="term" value="C:cytosol"/>
    <property type="evidence" value="ECO:0007669"/>
    <property type="project" value="TreeGrafter"/>
</dbReference>
<dbReference type="HAMAP" id="MF_00109">
    <property type="entry name" value="Shikimate_kinase"/>
    <property type="match status" value="1"/>
</dbReference>
<keyword evidence="4" id="KW-0028">Amino-acid biosynthesis</keyword>
<geneLocation type="plastid" evidence="11"/>
<dbReference type="PRINTS" id="PR01100">
    <property type="entry name" value="SHIKIMTKNASE"/>
</dbReference>
<sequence length="184" mass="20736">MQIGQVSKRLQGLSIYMVGIMGSGKSTVGKPLARLLNYTFIDTDKVIEEVTNSKIAEIFRDHGESYFRQLEQEVLKEVSQRHSLVIATGGGIVTSIENWGVMRQGIIIWLDLSPSIIKMRLRMDAIERPLITETNLETRLQELMKNRRPLYAEADLHILPANDSPEKVAQQIIEALPGIIKTPL</sequence>